<evidence type="ECO:0000259" key="1">
    <source>
        <dbReference type="Pfam" id="PF13667"/>
    </source>
</evidence>
<organism evidence="2 3">
    <name type="scientific">Corchorus olitorius</name>
    <dbReference type="NCBI Taxonomy" id="93759"/>
    <lineage>
        <taxon>Eukaryota</taxon>
        <taxon>Viridiplantae</taxon>
        <taxon>Streptophyta</taxon>
        <taxon>Embryophyta</taxon>
        <taxon>Tracheophyta</taxon>
        <taxon>Spermatophyta</taxon>
        <taxon>Magnoliopsida</taxon>
        <taxon>eudicotyledons</taxon>
        <taxon>Gunneridae</taxon>
        <taxon>Pentapetalae</taxon>
        <taxon>rosids</taxon>
        <taxon>malvids</taxon>
        <taxon>Malvales</taxon>
        <taxon>Malvaceae</taxon>
        <taxon>Grewioideae</taxon>
        <taxon>Apeibeae</taxon>
        <taxon>Corchorus</taxon>
    </lineage>
</organism>
<keyword evidence="3" id="KW-1185">Reference proteome</keyword>
<proteinExistence type="predicted"/>
<accession>A0A1R3L0Z3</accession>
<dbReference type="InterPro" id="IPR025747">
    <property type="entry name" value="ThiC-associated_dom"/>
</dbReference>
<reference evidence="3" key="1">
    <citation type="submission" date="2013-09" db="EMBL/GenBank/DDBJ databases">
        <title>Corchorus olitorius genome sequencing.</title>
        <authorList>
            <person name="Alam M."/>
            <person name="Haque M.S."/>
            <person name="Islam M.S."/>
            <person name="Emdad E.M."/>
            <person name="Islam M.M."/>
            <person name="Ahmed B."/>
            <person name="Halim A."/>
            <person name="Hossen Q.M.M."/>
            <person name="Hossain M.Z."/>
            <person name="Ahmed R."/>
            <person name="Khan M.M."/>
            <person name="Islam R."/>
            <person name="Rashid M.M."/>
            <person name="Khan S.A."/>
            <person name="Rahman M.S."/>
            <person name="Alam M."/>
            <person name="Yahiya A.S."/>
            <person name="Khan M.S."/>
            <person name="Azam M.S."/>
            <person name="Haque T."/>
            <person name="Lashkar M.Z.H."/>
            <person name="Akhand A.I."/>
            <person name="Morshed G."/>
            <person name="Roy S."/>
            <person name="Uddin K.S."/>
            <person name="Rabeya T."/>
            <person name="Hossain A.S."/>
            <person name="Chowdhury A."/>
            <person name="Snigdha A.R."/>
            <person name="Mortoza M.S."/>
            <person name="Matin S.A."/>
            <person name="Hoque S.M.E."/>
            <person name="Islam M.K."/>
            <person name="Roy D.K."/>
            <person name="Haider R."/>
            <person name="Moosa M.M."/>
            <person name="Elias S.M."/>
            <person name="Hasan A.M."/>
            <person name="Jahan S."/>
            <person name="Shafiuddin M."/>
            <person name="Mahmood N."/>
            <person name="Shommy N.S."/>
        </authorList>
    </citation>
    <scope>NUCLEOTIDE SEQUENCE [LARGE SCALE GENOMIC DNA]</scope>
    <source>
        <strain evidence="3">cv. O-4</strain>
    </source>
</reference>
<dbReference type="CDD" id="cd00565">
    <property type="entry name" value="Ubl_ThiS"/>
    <property type="match status" value="1"/>
</dbReference>
<dbReference type="OrthoDB" id="10599750at2759"/>
<dbReference type="Pfam" id="PF13667">
    <property type="entry name" value="ThiC-associated"/>
    <property type="match status" value="1"/>
</dbReference>
<name>A0A1R3L0Z3_9ROSI</name>
<comment type="caution">
    <text evidence="2">The sequence shown here is derived from an EMBL/GenBank/DDBJ whole genome shotgun (WGS) entry which is preliminary data.</text>
</comment>
<dbReference type="Proteomes" id="UP000187203">
    <property type="component" value="Unassembled WGS sequence"/>
</dbReference>
<gene>
    <name evidence="2" type="ORF">COLO4_02495</name>
</gene>
<protein>
    <submittedName>
        <fullName evidence="2">ThiamineS/Molybdopterin converting factor subunit 1</fullName>
    </submittedName>
</protein>
<sequence>MLSCHVKRMITVFVNNQTVLTPDATSLRSLLTQLALADKKGIAVAVNNAIVPRLAWEHFIVAMREITLSDTVTHFNGKETRQPNAAVTVYDTSGPYTDPNATIDLKKGLPASANHGSTIGLM</sequence>
<dbReference type="AlphaFoldDB" id="A0A1R3L0Z3"/>
<evidence type="ECO:0000313" key="2">
    <source>
        <dbReference type="EMBL" id="OMP12977.1"/>
    </source>
</evidence>
<feature type="domain" description="ThiC-associated" evidence="1">
    <location>
        <begin position="60"/>
        <end position="111"/>
    </location>
</feature>
<dbReference type="Gene3D" id="3.10.20.30">
    <property type="match status" value="1"/>
</dbReference>
<dbReference type="EMBL" id="AWUE01005485">
    <property type="protein sequence ID" value="OMP12977.1"/>
    <property type="molecule type" value="Genomic_DNA"/>
</dbReference>
<dbReference type="InterPro" id="IPR016155">
    <property type="entry name" value="Mopterin_synth/thiamin_S_b"/>
</dbReference>
<evidence type="ECO:0000313" key="3">
    <source>
        <dbReference type="Proteomes" id="UP000187203"/>
    </source>
</evidence>
<dbReference type="InterPro" id="IPR012675">
    <property type="entry name" value="Beta-grasp_dom_sf"/>
</dbReference>
<dbReference type="SUPFAM" id="SSF54285">
    <property type="entry name" value="MoaD/ThiS"/>
    <property type="match status" value="1"/>
</dbReference>